<accession>A0A6A6CEA8</accession>
<dbReference type="AlphaFoldDB" id="A0A6A6CEA8"/>
<protein>
    <recommendedName>
        <fullName evidence="3">F-box domain-containing protein</fullName>
    </recommendedName>
</protein>
<sequence>MDTPAESRFLLLPRELRDAIYEFAMINDIEMLSEHLMKPSLLRVCRQTNEEYADIFFSNHLLRLDTFSGQPPTWTSVQDKDEKQAIFENCVFRNLTDFWSLGSARRFCQRRFDDLGGDLKVGILSTPTVTGLRRWQWNMESRAQGVYT</sequence>
<dbReference type="Proteomes" id="UP000799537">
    <property type="component" value="Unassembled WGS sequence"/>
</dbReference>
<evidence type="ECO:0000313" key="2">
    <source>
        <dbReference type="Proteomes" id="UP000799537"/>
    </source>
</evidence>
<dbReference type="GeneID" id="54560507"/>
<gene>
    <name evidence="1" type="ORF">M409DRAFT_24420</name>
</gene>
<evidence type="ECO:0000313" key="1">
    <source>
        <dbReference type="EMBL" id="KAF2165033.1"/>
    </source>
</evidence>
<keyword evidence="2" id="KW-1185">Reference proteome</keyword>
<name>A0A6A6CEA8_ZASCE</name>
<evidence type="ECO:0008006" key="3">
    <source>
        <dbReference type="Google" id="ProtNLM"/>
    </source>
</evidence>
<reference evidence="1" key="1">
    <citation type="journal article" date="2020" name="Stud. Mycol.">
        <title>101 Dothideomycetes genomes: a test case for predicting lifestyles and emergence of pathogens.</title>
        <authorList>
            <person name="Haridas S."/>
            <person name="Albert R."/>
            <person name="Binder M."/>
            <person name="Bloem J."/>
            <person name="Labutti K."/>
            <person name="Salamov A."/>
            <person name="Andreopoulos B."/>
            <person name="Baker S."/>
            <person name="Barry K."/>
            <person name="Bills G."/>
            <person name="Bluhm B."/>
            <person name="Cannon C."/>
            <person name="Castanera R."/>
            <person name="Culley D."/>
            <person name="Daum C."/>
            <person name="Ezra D."/>
            <person name="Gonzalez J."/>
            <person name="Henrissat B."/>
            <person name="Kuo A."/>
            <person name="Liang C."/>
            <person name="Lipzen A."/>
            <person name="Lutzoni F."/>
            <person name="Magnuson J."/>
            <person name="Mondo S."/>
            <person name="Nolan M."/>
            <person name="Ohm R."/>
            <person name="Pangilinan J."/>
            <person name="Park H.-J."/>
            <person name="Ramirez L."/>
            <person name="Alfaro M."/>
            <person name="Sun H."/>
            <person name="Tritt A."/>
            <person name="Yoshinaga Y."/>
            <person name="Zwiers L.-H."/>
            <person name="Turgeon B."/>
            <person name="Goodwin S."/>
            <person name="Spatafora J."/>
            <person name="Crous P."/>
            <person name="Grigoriev I."/>
        </authorList>
    </citation>
    <scope>NUCLEOTIDE SEQUENCE</scope>
    <source>
        <strain evidence="1">ATCC 36951</strain>
    </source>
</reference>
<dbReference type="RefSeq" id="XP_033665922.1">
    <property type="nucleotide sequence ID" value="XM_033807235.1"/>
</dbReference>
<proteinExistence type="predicted"/>
<organism evidence="1 2">
    <name type="scientific">Zasmidium cellare ATCC 36951</name>
    <dbReference type="NCBI Taxonomy" id="1080233"/>
    <lineage>
        <taxon>Eukaryota</taxon>
        <taxon>Fungi</taxon>
        <taxon>Dikarya</taxon>
        <taxon>Ascomycota</taxon>
        <taxon>Pezizomycotina</taxon>
        <taxon>Dothideomycetes</taxon>
        <taxon>Dothideomycetidae</taxon>
        <taxon>Mycosphaerellales</taxon>
        <taxon>Mycosphaerellaceae</taxon>
        <taxon>Zasmidium</taxon>
    </lineage>
</organism>
<dbReference type="EMBL" id="ML993601">
    <property type="protein sequence ID" value="KAF2165033.1"/>
    <property type="molecule type" value="Genomic_DNA"/>
</dbReference>
<dbReference type="OrthoDB" id="5413827at2759"/>